<dbReference type="EMBL" id="EQ962657">
    <property type="protein sequence ID" value="EED15432.1"/>
    <property type="molecule type" value="Genomic_DNA"/>
</dbReference>
<dbReference type="STRING" id="441959.B8ML16"/>
<reference evidence="2" key="1">
    <citation type="journal article" date="2015" name="Genome Announc.">
        <title>Genome sequence of the AIDS-associated pathogen Penicillium marneffei (ATCC18224) and its near taxonomic relative Talaromyces stipitatus (ATCC10500).</title>
        <authorList>
            <person name="Nierman W.C."/>
            <person name="Fedorova-Abrams N.D."/>
            <person name="Andrianopoulos A."/>
        </authorList>
    </citation>
    <scope>NUCLEOTIDE SEQUENCE [LARGE SCALE GENOMIC DNA]</scope>
    <source>
        <strain evidence="2">ATCC 10500 / CBS 375.48 / QM 6759 / NRRL 1006</strain>
    </source>
</reference>
<organism evidence="1 2">
    <name type="scientific">Talaromyces stipitatus (strain ATCC 10500 / CBS 375.48 / QM 6759 / NRRL 1006)</name>
    <name type="common">Penicillium stipitatum</name>
    <dbReference type="NCBI Taxonomy" id="441959"/>
    <lineage>
        <taxon>Eukaryota</taxon>
        <taxon>Fungi</taxon>
        <taxon>Dikarya</taxon>
        <taxon>Ascomycota</taxon>
        <taxon>Pezizomycotina</taxon>
        <taxon>Eurotiomycetes</taxon>
        <taxon>Eurotiomycetidae</taxon>
        <taxon>Eurotiales</taxon>
        <taxon>Trichocomaceae</taxon>
        <taxon>Talaromyces</taxon>
        <taxon>Talaromyces sect. Talaromyces</taxon>
    </lineage>
</organism>
<dbReference type="eggNOG" id="ENOG502T4UC">
    <property type="taxonomic scope" value="Eukaryota"/>
</dbReference>
<dbReference type="InParanoid" id="B8ML16"/>
<evidence type="ECO:0000313" key="2">
    <source>
        <dbReference type="Proteomes" id="UP000001745"/>
    </source>
</evidence>
<sequence length="283" mass="32589">MSETVDPKPAWELLEQLVKASSFHNNEYEVRDWLEALVRGRGGAAWVFFSRLTQLNKIQLDMEKRNPMTPYVARTISKLAARSHSGYLDQGLSALEDVRPEFKDRLERGTFAEIPRLMAAFSRLPNLRNMSIMGYYASNQDGDSWLPSAETLPKSIREVTILAHRCPPGANRLDFESVFRGFRPQSYPNLCSISAYHRNMKDFHKIGHNGADHILKIHNHALSEAGISTDDITHYKLRNEYFEKKRKQYRKPPGQRGGDRWMDEFGFKDNVLYALPAKDTEGR</sequence>
<dbReference type="GeneID" id="8107054"/>
<dbReference type="VEuPathDB" id="FungiDB:TSTA_048720"/>
<gene>
    <name evidence="1" type="ORF">TSTA_048720</name>
</gene>
<accession>B8ML16</accession>
<dbReference type="HOGENOM" id="CLU_984113_0_0_1"/>
<keyword evidence="2" id="KW-1185">Reference proteome</keyword>
<dbReference type="OrthoDB" id="4522196at2759"/>
<name>B8ML16_TALSN</name>
<dbReference type="Proteomes" id="UP000001745">
    <property type="component" value="Unassembled WGS sequence"/>
</dbReference>
<evidence type="ECO:0000313" key="1">
    <source>
        <dbReference type="EMBL" id="EED15432.1"/>
    </source>
</evidence>
<protein>
    <submittedName>
        <fullName evidence="1">GPI anchored protein, putative</fullName>
    </submittedName>
</protein>
<dbReference type="AlphaFoldDB" id="B8ML16"/>
<dbReference type="RefSeq" id="XP_002485385.1">
    <property type="nucleotide sequence ID" value="XM_002485340.1"/>
</dbReference>
<proteinExistence type="predicted"/>